<dbReference type="Pfam" id="PF12771">
    <property type="entry name" value="SusD-like_2"/>
    <property type="match status" value="1"/>
</dbReference>
<dbReference type="InterPro" id="IPR011990">
    <property type="entry name" value="TPR-like_helical_dom_sf"/>
</dbReference>
<dbReference type="SUPFAM" id="SSF48452">
    <property type="entry name" value="TPR-like"/>
    <property type="match status" value="1"/>
</dbReference>
<dbReference type="InterPro" id="IPR041662">
    <property type="entry name" value="SusD-like_2"/>
</dbReference>
<evidence type="ECO:0008006" key="2">
    <source>
        <dbReference type="Google" id="ProtNLM"/>
    </source>
</evidence>
<dbReference type="Gene3D" id="1.25.40.390">
    <property type="match status" value="1"/>
</dbReference>
<protein>
    <recommendedName>
        <fullName evidence="2">SusD/RagB family nutrient-binding outer membrane lipoprotein</fullName>
    </recommendedName>
</protein>
<dbReference type="EMBL" id="SNRY01003071">
    <property type="protein sequence ID" value="KAA6322335.1"/>
    <property type="molecule type" value="Genomic_DNA"/>
</dbReference>
<reference evidence="1" key="1">
    <citation type="submission" date="2019-03" db="EMBL/GenBank/DDBJ databases">
        <title>Single cell metagenomics reveals metabolic interactions within the superorganism composed of flagellate Streblomastix strix and complex community of Bacteroidetes bacteria on its surface.</title>
        <authorList>
            <person name="Treitli S.C."/>
            <person name="Kolisko M."/>
            <person name="Husnik F."/>
            <person name="Keeling P."/>
            <person name="Hampl V."/>
        </authorList>
    </citation>
    <scope>NUCLEOTIDE SEQUENCE</scope>
    <source>
        <strain evidence="1">STM</strain>
    </source>
</reference>
<dbReference type="AlphaFoldDB" id="A0A5J4QLS3"/>
<comment type="caution">
    <text evidence="1">The sequence shown here is derived from an EMBL/GenBank/DDBJ whole genome shotgun (WGS) entry which is preliminary data.</text>
</comment>
<sequence length="477" mass="53928">MKKIYILALAILPLLLPACTDNFEEFNEEQKKPSTVAGEALFSNAQKDLIDQISSTNVNRNIFKLWTQYWTETTYLDESNYDITTRNIDNNTYQHYYREALKDLLEAETIISTTEYPLDPSPKIKENKLHIIALVRAYAFQQLVDIFGAVPYGEALDIDNVYPAYEAGDAIYKDLINKVDAAVKGLDTGYGAFGSADLYYSSDINKWIKFGNALKIKLGITLADYDKTLAESTILSGVNGGTFTSSQDDALFNYQQSSPNFNPLYADIIASGRNDFVPTTTILEIMNTLEDPRRAAYFTLYDGNYVGGPYGYASAYISHSHIATVISAPDFQGILLTYGEIQFYLAEAAARGFAVPQSAEAYYKEAVKESFAFWGIQGAEDYLDKPEIKYNQAKWQELIATQEWLAFYTRGLEGYTTWRRLDYPRFNVAELISTESDIPTRFTFPVNEQTLNKLKYDEAVKLIGGDLPTTRIFWDVN</sequence>
<gene>
    <name evidence="1" type="ORF">EZS27_028110</name>
</gene>
<proteinExistence type="predicted"/>
<accession>A0A5J4QLS3</accession>
<evidence type="ECO:0000313" key="1">
    <source>
        <dbReference type="EMBL" id="KAA6322335.1"/>
    </source>
</evidence>
<name>A0A5J4QLS3_9ZZZZ</name>
<organism evidence="1">
    <name type="scientific">termite gut metagenome</name>
    <dbReference type="NCBI Taxonomy" id="433724"/>
    <lineage>
        <taxon>unclassified sequences</taxon>
        <taxon>metagenomes</taxon>
        <taxon>organismal metagenomes</taxon>
    </lineage>
</organism>